<dbReference type="EnsemblPlants" id="OB10G11260.1">
    <property type="protein sequence ID" value="OB10G11260.1"/>
    <property type="gene ID" value="OB10G11260"/>
</dbReference>
<evidence type="ECO:0000313" key="1">
    <source>
        <dbReference type="EnsemblPlants" id="OB10G11260.1"/>
    </source>
</evidence>
<dbReference type="PANTHER" id="PTHR33186:SF18">
    <property type="entry name" value="OS10G0136150 PROTEIN"/>
    <property type="match status" value="1"/>
</dbReference>
<evidence type="ECO:0000313" key="2">
    <source>
        <dbReference type="Proteomes" id="UP000006038"/>
    </source>
</evidence>
<accession>J3N0S8</accession>
<dbReference type="AlphaFoldDB" id="J3N0S8"/>
<name>J3N0S8_ORYBR</name>
<dbReference type="Gramene" id="OB10G11260.1">
    <property type="protein sequence ID" value="OB10G11260.1"/>
    <property type="gene ID" value="OB10G11260"/>
</dbReference>
<keyword evidence="2" id="KW-1185">Reference proteome</keyword>
<organism evidence="1">
    <name type="scientific">Oryza brachyantha</name>
    <name type="common">malo sina</name>
    <dbReference type="NCBI Taxonomy" id="4533"/>
    <lineage>
        <taxon>Eukaryota</taxon>
        <taxon>Viridiplantae</taxon>
        <taxon>Streptophyta</taxon>
        <taxon>Embryophyta</taxon>
        <taxon>Tracheophyta</taxon>
        <taxon>Spermatophyta</taxon>
        <taxon>Magnoliopsida</taxon>
        <taxon>Liliopsida</taxon>
        <taxon>Poales</taxon>
        <taxon>Poaceae</taxon>
        <taxon>BOP clade</taxon>
        <taxon>Oryzoideae</taxon>
        <taxon>Oryzeae</taxon>
        <taxon>Oryzinae</taxon>
        <taxon>Oryza</taxon>
    </lineage>
</organism>
<reference evidence="1" key="1">
    <citation type="journal article" date="2013" name="Nat. Commun.">
        <title>Whole-genome sequencing of Oryza brachyantha reveals mechanisms underlying Oryza genome evolution.</title>
        <authorList>
            <person name="Chen J."/>
            <person name="Huang Q."/>
            <person name="Gao D."/>
            <person name="Wang J."/>
            <person name="Lang Y."/>
            <person name="Liu T."/>
            <person name="Li B."/>
            <person name="Bai Z."/>
            <person name="Luis Goicoechea J."/>
            <person name="Liang C."/>
            <person name="Chen C."/>
            <person name="Zhang W."/>
            <person name="Sun S."/>
            <person name="Liao Y."/>
            <person name="Zhang X."/>
            <person name="Yang L."/>
            <person name="Song C."/>
            <person name="Wang M."/>
            <person name="Shi J."/>
            <person name="Liu G."/>
            <person name="Liu J."/>
            <person name="Zhou H."/>
            <person name="Zhou W."/>
            <person name="Yu Q."/>
            <person name="An N."/>
            <person name="Chen Y."/>
            <person name="Cai Q."/>
            <person name="Wang B."/>
            <person name="Liu B."/>
            <person name="Min J."/>
            <person name="Huang Y."/>
            <person name="Wu H."/>
            <person name="Li Z."/>
            <person name="Zhang Y."/>
            <person name="Yin Y."/>
            <person name="Song W."/>
            <person name="Jiang J."/>
            <person name="Jackson S.A."/>
            <person name="Wing R.A."/>
            <person name="Wang J."/>
            <person name="Chen M."/>
        </authorList>
    </citation>
    <scope>NUCLEOTIDE SEQUENCE [LARGE SCALE GENOMIC DNA]</scope>
    <source>
        <strain evidence="1">cv. IRGC 101232</strain>
    </source>
</reference>
<proteinExistence type="predicted"/>
<dbReference type="HOGENOM" id="CLU_1206410_0_0_1"/>
<sequence length="230" mass="25551">MEMQIDVEMYDPLPPPADVHGGGGFPDLRGCGDGLLLVLDHDVRQFVYLLLSVRGHHILEFNLETSSLAVINADWPQSNFATYCCVMRGEDGNVGLAVPSFRGFQMWEMKSSVGGDAKWVLRKTVNLHHILGLSSVVQWQRIDINIMGYSEDLINAFVLVVDTSFFMVQADSQCGPRNSLIAIPSPGVIPTQISILQQWKALKQTSDNSKLDWIAVKLRTRSLVSRALNP</sequence>
<dbReference type="PANTHER" id="PTHR33186">
    <property type="entry name" value="OS10G0136150 PROTEIN-RELATED"/>
    <property type="match status" value="1"/>
</dbReference>
<reference evidence="1" key="2">
    <citation type="submission" date="2013-04" db="UniProtKB">
        <authorList>
            <consortium name="EnsemblPlants"/>
        </authorList>
    </citation>
    <scope>IDENTIFICATION</scope>
</reference>
<dbReference type="Proteomes" id="UP000006038">
    <property type="component" value="Chromosome 10"/>
</dbReference>
<protein>
    <submittedName>
        <fullName evidence="1">Uncharacterized protein</fullName>
    </submittedName>
</protein>